<proteinExistence type="predicted"/>
<sequence length="176" mass="20094">MGLPNLYLNNATDIKAPLLHALTIRRDPQQQFDTGETLELRKQAPFAYPKLNWEDVYCGANVDDILATNMYPRYQSALSMLLTIFPAASAARYPAAIRSYAGVRPCLKFHRYAHWRKFLVHPPLHSTFDKGRRINQLHDKDTKDGIVSKLPYFIVEGPQKGAWPGILDKITLKMLN</sequence>
<dbReference type="AlphaFoldDB" id="A0A8E2EWP8"/>
<gene>
    <name evidence="1" type="ORF">AOQ84DRAFT_441131</name>
</gene>
<protein>
    <submittedName>
        <fullName evidence="1">Uncharacterized protein</fullName>
    </submittedName>
</protein>
<keyword evidence="2" id="KW-1185">Reference proteome</keyword>
<dbReference type="Proteomes" id="UP000250140">
    <property type="component" value="Unassembled WGS sequence"/>
</dbReference>
<dbReference type="EMBL" id="KV750161">
    <property type="protein sequence ID" value="OCL05966.1"/>
    <property type="molecule type" value="Genomic_DNA"/>
</dbReference>
<reference evidence="1 2" key="1">
    <citation type="journal article" date="2016" name="Nat. Commun.">
        <title>Ectomycorrhizal ecology is imprinted in the genome of the dominant symbiotic fungus Cenococcum geophilum.</title>
        <authorList>
            <consortium name="DOE Joint Genome Institute"/>
            <person name="Peter M."/>
            <person name="Kohler A."/>
            <person name="Ohm R.A."/>
            <person name="Kuo A."/>
            <person name="Krutzmann J."/>
            <person name="Morin E."/>
            <person name="Arend M."/>
            <person name="Barry K.W."/>
            <person name="Binder M."/>
            <person name="Choi C."/>
            <person name="Clum A."/>
            <person name="Copeland A."/>
            <person name="Grisel N."/>
            <person name="Haridas S."/>
            <person name="Kipfer T."/>
            <person name="LaButti K."/>
            <person name="Lindquist E."/>
            <person name="Lipzen A."/>
            <person name="Maire R."/>
            <person name="Meier B."/>
            <person name="Mihaltcheva S."/>
            <person name="Molinier V."/>
            <person name="Murat C."/>
            <person name="Poggeler S."/>
            <person name="Quandt C.A."/>
            <person name="Sperisen C."/>
            <person name="Tritt A."/>
            <person name="Tisserant E."/>
            <person name="Crous P.W."/>
            <person name="Henrissat B."/>
            <person name="Nehls U."/>
            <person name="Egli S."/>
            <person name="Spatafora J.W."/>
            <person name="Grigoriev I.V."/>
            <person name="Martin F.M."/>
        </authorList>
    </citation>
    <scope>NUCLEOTIDE SEQUENCE [LARGE SCALE GENOMIC DNA]</scope>
    <source>
        <strain evidence="1 2">CBS 207.34</strain>
    </source>
</reference>
<name>A0A8E2EWP8_9PEZI</name>
<evidence type="ECO:0000313" key="2">
    <source>
        <dbReference type="Proteomes" id="UP000250140"/>
    </source>
</evidence>
<organism evidence="1 2">
    <name type="scientific">Glonium stellatum</name>
    <dbReference type="NCBI Taxonomy" id="574774"/>
    <lineage>
        <taxon>Eukaryota</taxon>
        <taxon>Fungi</taxon>
        <taxon>Dikarya</taxon>
        <taxon>Ascomycota</taxon>
        <taxon>Pezizomycotina</taxon>
        <taxon>Dothideomycetes</taxon>
        <taxon>Pleosporomycetidae</taxon>
        <taxon>Gloniales</taxon>
        <taxon>Gloniaceae</taxon>
        <taxon>Glonium</taxon>
    </lineage>
</organism>
<accession>A0A8E2EWP8</accession>
<evidence type="ECO:0000313" key="1">
    <source>
        <dbReference type="EMBL" id="OCL05966.1"/>
    </source>
</evidence>